<evidence type="ECO:0000313" key="2">
    <source>
        <dbReference type="Proteomes" id="UP000605986"/>
    </source>
</evidence>
<evidence type="ECO:0000313" key="1">
    <source>
        <dbReference type="EMBL" id="KAF4450997.1"/>
    </source>
</evidence>
<gene>
    <name evidence="1" type="ORF">F53441_5944</name>
</gene>
<keyword evidence="2" id="KW-1185">Reference proteome</keyword>
<name>A0A8H4KGW7_9HYPO</name>
<dbReference type="OrthoDB" id="4062651at2759"/>
<dbReference type="Proteomes" id="UP000605986">
    <property type="component" value="Unassembled WGS sequence"/>
</dbReference>
<comment type="caution">
    <text evidence="1">The sequence shown here is derived from an EMBL/GenBank/DDBJ whole genome shotgun (WGS) entry which is preliminary data.</text>
</comment>
<protein>
    <submittedName>
        <fullName evidence="1">Uncharacterized protein</fullName>
    </submittedName>
</protein>
<dbReference type="AlphaFoldDB" id="A0A8H4KGW7"/>
<accession>A0A8H4KGW7</accession>
<organism evidence="1 2">
    <name type="scientific">Fusarium austroafricanum</name>
    <dbReference type="NCBI Taxonomy" id="2364996"/>
    <lineage>
        <taxon>Eukaryota</taxon>
        <taxon>Fungi</taxon>
        <taxon>Dikarya</taxon>
        <taxon>Ascomycota</taxon>
        <taxon>Pezizomycotina</taxon>
        <taxon>Sordariomycetes</taxon>
        <taxon>Hypocreomycetidae</taxon>
        <taxon>Hypocreales</taxon>
        <taxon>Nectriaceae</taxon>
        <taxon>Fusarium</taxon>
        <taxon>Fusarium concolor species complex</taxon>
    </lineage>
</organism>
<reference evidence="1" key="1">
    <citation type="submission" date="2020-01" db="EMBL/GenBank/DDBJ databases">
        <title>Identification and distribution of gene clusters putatively required for synthesis of sphingolipid metabolism inhibitors in phylogenetically diverse species of the filamentous fungus Fusarium.</title>
        <authorList>
            <person name="Kim H.-S."/>
            <person name="Busman M."/>
            <person name="Brown D.W."/>
            <person name="Divon H."/>
            <person name="Uhlig S."/>
            <person name="Proctor R.H."/>
        </authorList>
    </citation>
    <scope>NUCLEOTIDE SEQUENCE</scope>
    <source>
        <strain evidence="1">NRRL 53441</strain>
    </source>
</reference>
<dbReference type="EMBL" id="JAADJG010000233">
    <property type="protein sequence ID" value="KAF4450997.1"/>
    <property type="molecule type" value="Genomic_DNA"/>
</dbReference>
<sequence length="262" mass="30178">MDELFDDLPPSPPWSVIEFSFSCEGTDAEIVVMCNYRRFIISAHKDNFSQSPALKSKYLFFLEVAENYELDGYTLEDFYNWIIEPLLPKLEELPEITTSLTLQHFLFPKTEKYVIRGYGEELAAERCNESEDNVPIFGIQLPEEVCVPWPQYNPKDIQLPEKRNIYGPPSYIPSKVHLKGGRAAFFKPMRPGDDKRFIHELNTYQSIHEAHLDESLRISRLLGLVRNETGQVFGLLLTYIDCGHGTLLCAVKPDITSNLRQK</sequence>
<proteinExistence type="predicted"/>